<keyword evidence="2" id="KW-1185">Reference proteome</keyword>
<dbReference type="Proteomes" id="UP000179284">
    <property type="component" value="Chromosome I"/>
</dbReference>
<protein>
    <submittedName>
        <fullName evidence="1">Uncharacterized protein</fullName>
    </submittedName>
</protein>
<proteinExistence type="predicted"/>
<accession>A0A1D9NZX7</accession>
<dbReference type="KEGG" id="bhu:bhn_I0902"/>
<evidence type="ECO:0000313" key="2">
    <source>
        <dbReference type="Proteomes" id="UP000179284"/>
    </source>
</evidence>
<dbReference type="RefSeq" id="WP_071175665.1">
    <property type="nucleotide sequence ID" value="NZ_CP017831.1"/>
</dbReference>
<name>A0A1D9NZX7_9FIRM</name>
<sequence>MWGQKYEVKWPTYINTLFNTLVTAKTGQNCKTNNGRLICNSITQETLDELIKQLVIFDLRGFPSDNYLNHVIDSVFNTIPELANQRIPTSEQMHPTETTYKKQFKHQNVLHICYDILNGKDFSGTAKTI</sequence>
<evidence type="ECO:0000313" key="1">
    <source>
        <dbReference type="EMBL" id="AOZ95936.1"/>
    </source>
</evidence>
<gene>
    <name evidence="1" type="ORF">bhn_I0902</name>
</gene>
<reference evidence="2" key="1">
    <citation type="submission" date="2016-10" db="EMBL/GenBank/DDBJ databases">
        <title>The complete genome sequence of the rumen bacterium Butyrivibrio hungatei MB2003.</title>
        <authorList>
            <person name="Palevich N."/>
            <person name="Kelly W.J."/>
            <person name="Leahy S.C."/>
            <person name="Altermann E."/>
            <person name="Rakonjac J."/>
            <person name="Attwood G.T."/>
        </authorList>
    </citation>
    <scope>NUCLEOTIDE SEQUENCE [LARGE SCALE GENOMIC DNA]</scope>
    <source>
        <strain evidence="2">MB2003</strain>
    </source>
</reference>
<organism evidence="1 2">
    <name type="scientific">Butyrivibrio hungatei</name>
    <dbReference type="NCBI Taxonomy" id="185008"/>
    <lineage>
        <taxon>Bacteria</taxon>
        <taxon>Bacillati</taxon>
        <taxon>Bacillota</taxon>
        <taxon>Clostridia</taxon>
        <taxon>Lachnospirales</taxon>
        <taxon>Lachnospiraceae</taxon>
        <taxon>Butyrivibrio</taxon>
    </lineage>
</organism>
<dbReference type="EMBL" id="CP017831">
    <property type="protein sequence ID" value="AOZ95936.1"/>
    <property type="molecule type" value="Genomic_DNA"/>
</dbReference>
<dbReference type="AlphaFoldDB" id="A0A1D9NZX7"/>